<dbReference type="GO" id="GO:0003677">
    <property type="term" value="F:DNA binding"/>
    <property type="evidence" value="ECO:0007669"/>
    <property type="project" value="UniProtKB-KW"/>
</dbReference>
<evidence type="ECO:0000256" key="6">
    <source>
        <dbReference type="SAM" id="MobiDB-lite"/>
    </source>
</evidence>
<comment type="function">
    <text evidence="1">Required for the transposition of the insertion element.</text>
</comment>
<sequence>MVCGGRLKRNGTTSAGRTRWRCASCGASSTRSRPDVTRRGQLEAFVAWLTGTGCQHDTTPASARSFRRQSAWCWRVEPSIAVTGEVYDCVQLDGIYLSGGWCCLIAITRGHPIAWQWCDQEKKVVWAALMNTLPAPRVVVTDGGRGIHAALGECWATTRVQRCLVHVQRNMRTYLTSKPRTDAGKALWALGKQLTRLPEPDDAAKWLVGLNAWHELYGHLTRQRTYRSDDTLAPSWVKPTQTWWYTHANLRKAYRLLQRLAREQTLFTYLDPDLADLQIASTTNWIEGGINAQLRRLLATHRGMTCEHQRRAIEWYLYLHSEHHKAPAKLINPEHYTPNTPRHREPRNEPIGPVEYDIHPTAEEGLWARKGWAGRP</sequence>
<dbReference type="NCBIfam" id="NF033544">
    <property type="entry name" value="transpos_IS1249"/>
    <property type="match status" value="1"/>
</dbReference>
<reference evidence="7 8" key="1">
    <citation type="submission" date="2020-02" db="EMBL/GenBank/DDBJ databases">
        <authorList>
            <person name="Li X.-J."/>
            <person name="Han X.-M."/>
        </authorList>
    </citation>
    <scope>NUCLEOTIDE SEQUENCE [LARGE SCALE GENOMIC DNA]</scope>
    <source>
        <strain evidence="7 8">CCTCC AB 2017055</strain>
    </source>
</reference>
<dbReference type="Proteomes" id="UP000475214">
    <property type="component" value="Unassembled WGS sequence"/>
</dbReference>
<dbReference type="Pfam" id="PF00872">
    <property type="entry name" value="Transposase_mut"/>
    <property type="match status" value="1"/>
</dbReference>
<keyword evidence="8" id="KW-1185">Reference proteome</keyword>
<proteinExistence type="inferred from homology"/>
<dbReference type="GO" id="GO:0006313">
    <property type="term" value="P:DNA transposition"/>
    <property type="evidence" value="ECO:0007669"/>
    <property type="project" value="InterPro"/>
</dbReference>
<dbReference type="GO" id="GO:0004803">
    <property type="term" value="F:transposase activity"/>
    <property type="evidence" value="ECO:0007669"/>
    <property type="project" value="InterPro"/>
</dbReference>
<protein>
    <submittedName>
        <fullName evidence="7">IS1249 family transposase</fullName>
    </submittedName>
</protein>
<dbReference type="AlphaFoldDB" id="A0A6L9S887"/>
<keyword evidence="5" id="KW-0233">DNA recombination</keyword>
<organism evidence="7 8">
    <name type="scientific">Phytoactinopolyspora halotolerans</name>
    <dbReference type="NCBI Taxonomy" id="1981512"/>
    <lineage>
        <taxon>Bacteria</taxon>
        <taxon>Bacillati</taxon>
        <taxon>Actinomycetota</taxon>
        <taxon>Actinomycetes</taxon>
        <taxon>Jiangellales</taxon>
        <taxon>Jiangellaceae</taxon>
        <taxon>Phytoactinopolyspora</taxon>
    </lineage>
</organism>
<gene>
    <name evidence="7" type="ORF">G1H10_15990</name>
</gene>
<feature type="region of interest" description="Disordered" evidence="6">
    <location>
        <begin position="331"/>
        <end position="351"/>
    </location>
</feature>
<evidence type="ECO:0000256" key="1">
    <source>
        <dbReference type="ARBA" id="ARBA00002190"/>
    </source>
</evidence>
<evidence type="ECO:0000313" key="8">
    <source>
        <dbReference type="Proteomes" id="UP000475214"/>
    </source>
</evidence>
<accession>A0A6L9S887</accession>
<evidence type="ECO:0000256" key="3">
    <source>
        <dbReference type="ARBA" id="ARBA00022578"/>
    </source>
</evidence>
<dbReference type="EMBL" id="JAAGOA010000010">
    <property type="protein sequence ID" value="NEE01675.1"/>
    <property type="molecule type" value="Genomic_DNA"/>
</dbReference>
<evidence type="ECO:0000256" key="2">
    <source>
        <dbReference type="ARBA" id="ARBA00010961"/>
    </source>
</evidence>
<keyword evidence="3" id="KW-0815">Transposition</keyword>
<name>A0A6L9S887_9ACTN</name>
<dbReference type="InterPro" id="IPR048004">
    <property type="entry name" value="IS1249_transpos"/>
</dbReference>
<evidence type="ECO:0000313" key="7">
    <source>
        <dbReference type="EMBL" id="NEE01675.1"/>
    </source>
</evidence>
<evidence type="ECO:0000256" key="4">
    <source>
        <dbReference type="ARBA" id="ARBA00023125"/>
    </source>
</evidence>
<dbReference type="InterPro" id="IPR001207">
    <property type="entry name" value="Transposase_mutator"/>
</dbReference>
<comment type="similarity">
    <text evidence="2">Belongs to the transposase mutator family.</text>
</comment>
<keyword evidence="4" id="KW-0238">DNA-binding</keyword>
<evidence type="ECO:0000256" key="5">
    <source>
        <dbReference type="ARBA" id="ARBA00023172"/>
    </source>
</evidence>
<comment type="caution">
    <text evidence="7">The sequence shown here is derived from an EMBL/GenBank/DDBJ whole genome shotgun (WGS) entry which is preliminary data.</text>
</comment>